<feature type="compositionally biased region" description="Basic residues" evidence="1">
    <location>
        <begin position="22"/>
        <end position="43"/>
    </location>
</feature>
<organism evidence="2 3">
    <name type="scientific">Streptomyces bugieae</name>
    <dbReference type="NCBI Taxonomy" id="3098223"/>
    <lineage>
        <taxon>Bacteria</taxon>
        <taxon>Bacillati</taxon>
        <taxon>Actinomycetota</taxon>
        <taxon>Actinomycetes</taxon>
        <taxon>Kitasatosporales</taxon>
        <taxon>Streptomycetaceae</taxon>
        <taxon>Streptomyces</taxon>
    </lineage>
</organism>
<dbReference type="Proteomes" id="UP001307760">
    <property type="component" value="Unassembled WGS sequence"/>
</dbReference>
<reference evidence="2 3" key="1">
    <citation type="submission" date="2023-12" db="EMBL/GenBank/DDBJ databases">
        <title>30 novel species of actinomycetes from the DSMZ collection.</title>
        <authorList>
            <person name="Nouioui I."/>
        </authorList>
    </citation>
    <scope>NUCLEOTIDE SEQUENCE [LARGE SCALE GENOMIC DNA]</scope>
    <source>
        <strain evidence="2 3">DSM 41528</strain>
    </source>
</reference>
<evidence type="ECO:0000313" key="3">
    <source>
        <dbReference type="Proteomes" id="UP001307760"/>
    </source>
</evidence>
<keyword evidence="3" id="KW-1185">Reference proteome</keyword>
<name>A0ABU7NWC0_9ACTN</name>
<sequence>MGGIMFLSVLYLFRTHSAHEPHGRHRPHQEHGTGRRRLPAATH</sequence>
<evidence type="ECO:0000313" key="2">
    <source>
        <dbReference type="EMBL" id="MEE4423156.1"/>
    </source>
</evidence>
<accession>A0ABU7NWC0</accession>
<dbReference type="EMBL" id="JAZBJP010000023">
    <property type="protein sequence ID" value="MEE4423156.1"/>
    <property type="molecule type" value="Genomic_DNA"/>
</dbReference>
<dbReference type="RefSeq" id="WP_330823094.1">
    <property type="nucleotide sequence ID" value="NZ_JAZBJP010000023.1"/>
</dbReference>
<evidence type="ECO:0008006" key="4">
    <source>
        <dbReference type="Google" id="ProtNLM"/>
    </source>
</evidence>
<proteinExistence type="predicted"/>
<comment type="caution">
    <text evidence="2">The sequence shown here is derived from an EMBL/GenBank/DDBJ whole genome shotgun (WGS) entry which is preliminary data.</text>
</comment>
<evidence type="ECO:0000256" key="1">
    <source>
        <dbReference type="SAM" id="MobiDB-lite"/>
    </source>
</evidence>
<gene>
    <name evidence="2" type="ORF">V2J85_27965</name>
</gene>
<feature type="region of interest" description="Disordered" evidence="1">
    <location>
        <begin position="19"/>
        <end position="43"/>
    </location>
</feature>
<protein>
    <recommendedName>
        <fullName evidence="4">DUF2933 domain-containing protein</fullName>
    </recommendedName>
</protein>